<name>A0A067QL52_9AGAM</name>
<dbReference type="GO" id="GO:0005737">
    <property type="term" value="C:cytoplasm"/>
    <property type="evidence" value="ECO:0007669"/>
    <property type="project" value="TreeGrafter"/>
</dbReference>
<dbReference type="InterPro" id="IPR001810">
    <property type="entry name" value="F-box_dom"/>
</dbReference>
<protein>
    <submittedName>
        <fullName evidence="5">Uncharacterized protein</fullName>
    </submittedName>
</protein>
<feature type="compositionally biased region" description="Low complexity" evidence="2">
    <location>
        <begin position="1"/>
        <end position="15"/>
    </location>
</feature>
<feature type="domain" description="F-box" evidence="3">
    <location>
        <begin position="74"/>
        <end position="117"/>
    </location>
</feature>
<dbReference type="STRING" id="933084.A0A067QL52"/>
<dbReference type="SUPFAM" id="SSF52047">
    <property type="entry name" value="RNI-like"/>
    <property type="match status" value="2"/>
</dbReference>
<dbReference type="CDD" id="cd09917">
    <property type="entry name" value="F-box_SF"/>
    <property type="match status" value="1"/>
</dbReference>
<reference evidence="6" key="1">
    <citation type="journal article" date="2014" name="Proc. Natl. Acad. Sci. U.S.A.">
        <title>Extensive sampling of basidiomycete genomes demonstrates inadequacy of the white-rot/brown-rot paradigm for wood decay fungi.</title>
        <authorList>
            <person name="Riley R."/>
            <person name="Salamov A.A."/>
            <person name="Brown D.W."/>
            <person name="Nagy L.G."/>
            <person name="Floudas D."/>
            <person name="Held B.W."/>
            <person name="Levasseur A."/>
            <person name="Lombard V."/>
            <person name="Morin E."/>
            <person name="Otillar R."/>
            <person name="Lindquist E.A."/>
            <person name="Sun H."/>
            <person name="LaButti K.M."/>
            <person name="Schmutz J."/>
            <person name="Jabbour D."/>
            <person name="Luo H."/>
            <person name="Baker S.E."/>
            <person name="Pisabarro A.G."/>
            <person name="Walton J.D."/>
            <person name="Blanchette R.A."/>
            <person name="Henrissat B."/>
            <person name="Martin F."/>
            <person name="Cullen D."/>
            <person name="Hibbett D.S."/>
            <person name="Grigoriev I.V."/>
        </authorList>
    </citation>
    <scope>NUCLEOTIDE SEQUENCE [LARGE SCALE GENOMIC DNA]</scope>
    <source>
        <strain evidence="6">MUCL 33604</strain>
    </source>
</reference>
<feature type="non-terminal residue" evidence="5">
    <location>
        <position position="547"/>
    </location>
</feature>
<evidence type="ECO:0000259" key="4">
    <source>
        <dbReference type="Pfam" id="PF25372"/>
    </source>
</evidence>
<dbReference type="OrthoDB" id="10257471at2759"/>
<dbReference type="InterPro" id="IPR050648">
    <property type="entry name" value="F-box_LRR-repeat"/>
</dbReference>
<dbReference type="HOGENOM" id="CLU_010840_2_1_1"/>
<feature type="region of interest" description="Disordered" evidence="2">
    <location>
        <begin position="1"/>
        <end position="20"/>
    </location>
</feature>
<feature type="domain" description="F-box/LRR-repeat protein 15-like leucin rich repeat" evidence="4">
    <location>
        <begin position="156"/>
        <end position="301"/>
    </location>
</feature>
<keyword evidence="1" id="KW-0833">Ubl conjugation pathway</keyword>
<dbReference type="InParanoid" id="A0A067QL52"/>
<feature type="domain" description="F-box/LRR-repeat protein 15-like leucin rich repeat" evidence="4">
    <location>
        <begin position="392"/>
        <end position="504"/>
    </location>
</feature>
<dbReference type="PANTHER" id="PTHR13382">
    <property type="entry name" value="MITOCHONDRIAL ATP SYNTHASE COUPLING FACTOR B"/>
    <property type="match status" value="1"/>
</dbReference>
<evidence type="ECO:0000313" key="6">
    <source>
        <dbReference type="Proteomes" id="UP000027265"/>
    </source>
</evidence>
<dbReference type="EMBL" id="KL197709">
    <property type="protein sequence ID" value="KDQ64252.1"/>
    <property type="molecule type" value="Genomic_DNA"/>
</dbReference>
<sequence length="547" mass="61225">MYRSPSPAQSSTSLSENEDDDVNKSTFFATVDPVAISPAQWSARNQHLHHNHYNHLLVPHNHAATSATLSPASLLPPELLIHILKHLHSPKDLYSSMLVSRGWCECSVELLWHKPSFSNLHTLVRMIRILSSPNQSFTYAHFIRRLNFLFLGSELTDSIFTRFAQCTRLERLTLLNCTNLSDFALTRVLPSCPNLVAVDLTGVEETTDRAVIALALSCQRLQGINLGGCKKVTNKGVLALARNCPLLRRVKLSGVDSVTNDSVSALARSCPLLLEIDLNGCKRVTDEGIRDLWIYSSHMREMRLSLCGELTDTVVPPNPFPFNPLLPDDLPPLYLSTSFDHLRMLDLTACSFLTDTTLAGVISVAPKIRNLVLAKCSNITDAGVESICRLGKHLHYLHLGHAVNVTDRGVKMLARCCTRLRYIDLANCNHLTDLSVFELSTLPKLRRIGLVRVHNLTDEAIYALADRHATLERIHLSYCDQISVIAIHFLLQKLRKLTHLSLTGIPSFRRPELQSFCRSPPQEFNSAQRAQFCVYSGKGVSDLREYL</sequence>
<dbReference type="InterPro" id="IPR032675">
    <property type="entry name" value="LRR_dom_sf"/>
</dbReference>
<dbReference type="Gene3D" id="3.80.10.10">
    <property type="entry name" value="Ribonuclease Inhibitor"/>
    <property type="match status" value="3"/>
</dbReference>
<accession>A0A067QL52</accession>
<evidence type="ECO:0000313" key="5">
    <source>
        <dbReference type="EMBL" id="KDQ64252.1"/>
    </source>
</evidence>
<dbReference type="Proteomes" id="UP000027265">
    <property type="component" value="Unassembled WGS sequence"/>
</dbReference>
<keyword evidence="6" id="KW-1185">Reference proteome</keyword>
<proteinExistence type="predicted"/>
<dbReference type="SUPFAM" id="SSF81383">
    <property type="entry name" value="F-box domain"/>
    <property type="match status" value="1"/>
</dbReference>
<dbReference type="AlphaFoldDB" id="A0A067QL52"/>
<gene>
    <name evidence="5" type="ORF">JAAARDRAFT_118397</name>
</gene>
<evidence type="ECO:0000256" key="2">
    <source>
        <dbReference type="SAM" id="MobiDB-lite"/>
    </source>
</evidence>
<dbReference type="InterPro" id="IPR057207">
    <property type="entry name" value="FBXL15_LRR"/>
</dbReference>
<evidence type="ECO:0000256" key="1">
    <source>
        <dbReference type="ARBA" id="ARBA00022786"/>
    </source>
</evidence>
<dbReference type="FunCoup" id="A0A067QL52">
    <property type="interactions" value="393"/>
</dbReference>
<dbReference type="InterPro" id="IPR006553">
    <property type="entry name" value="Leu-rich_rpt_Cys-con_subtyp"/>
</dbReference>
<dbReference type="Pfam" id="PF12937">
    <property type="entry name" value="F-box-like"/>
    <property type="match status" value="1"/>
</dbReference>
<dbReference type="Pfam" id="PF25372">
    <property type="entry name" value="DUF7885"/>
    <property type="match status" value="2"/>
</dbReference>
<organism evidence="5 6">
    <name type="scientific">Jaapia argillacea MUCL 33604</name>
    <dbReference type="NCBI Taxonomy" id="933084"/>
    <lineage>
        <taxon>Eukaryota</taxon>
        <taxon>Fungi</taxon>
        <taxon>Dikarya</taxon>
        <taxon>Basidiomycota</taxon>
        <taxon>Agaricomycotina</taxon>
        <taxon>Agaricomycetes</taxon>
        <taxon>Agaricomycetidae</taxon>
        <taxon>Jaapiales</taxon>
        <taxon>Jaapiaceae</taxon>
        <taxon>Jaapia</taxon>
    </lineage>
</organism>
<evidence type="ECO:0000259" key="3">
    <source>
        <dbReference type="Pfam" id="PF12937"/>
    </source>
</evidence>
<dbReference type="InterPro" id="IPR036047">
    <property type="entry name" value="F-box-like_dom_sf"/>
</dbReference>
<dbReference type="PANTHER" id="PTHR13382:SF67">
    <property type="entry name" value="SCF E3 UBIQUITIN LIGASE COMPLEX F-BOX PROTEIN POF2"/>
    <property type="match status" value="1"/>
</dbReference>
<dbReference type="SMART" id="SM00367">
    <property type="entry name" value="LRR_CC"/>
    <property type="match status" value="11"/>
</dbReference>